<dbReference type="Pfam" id="PF01285">
    <property type="entry name" value="TEA"/>
    <property type="match status" value="1"/>
</dbReference>
<evidence type="ECO:0000313" key="6">
    <source>
        <dbReference type="Proteomes" id="UP001219525"/>
    </source>
</evidence>
<name>A0AAD6UR09_9AGAR</name>
<dbReference type="GO" id="GO:0003700">
    <property type="term" value="F:DNA-binding transcription factor activity"/>
    <property type="evidence" value="ECO:0007669"/>
    <property type="project" value="InterPro"/>
</dbReference>
<evidence type="ECO:0000256" key="3">
    <source>
        <dbReference type="SAM" id="MobiDB-lite"/>
    </source>
</evidence>
<evidence type="ECO:0000256" key="2">
    <source>
        <dbReference type="PROSITE-ProRule" id="PRU00505"/>
    </source>
</evidence>
<dbReference type="PROSITE" id="PS51088">
    <property type="entry name" value="TEA_2"/>
    <property type="match status" value="1"/>
</dbReference>
<dbReference type="InterPro" id="IPR038096">
    <property type="entry name" value="TEA/ATTS_sf"/>
</dbReference>
<dbReference type="SMART" id="SM00426">
    <property type="entry name" value="TEA"/>
    <property type="match status" value="1"/>
</dbReference>
<gene>
    <name evidence="5" type="ORF">GGX14DRAFT_479957</name>
</gene>
<evidence type="ECO:0000256" key="1">
    <source>
        <dbReference type="ARBA" id="ARBA00008421"/>
    </source>
</evidence>
<dbReference type="Gene3D" id="6.10.20.40">
    <property type="entry name" value="TEA/ATTS domain"/>
    <property type="match status" value="1"/>
</dbReference>
<dbReference type="PRINTS" id="PR00065">
    <property type="entry name" value="TEADOMAIN"/>
</dbReference>
<feature type="region of interest" description="Disordered" evidence="3">
    <location>
        <begin position="160"/>
        <end position="191"/>
    </location>
</feature>
<feature type="compositionally biased region" description="Pro residues" evidence="3">
    <location>
        <begin position="180"/>
        <end position="191"/>
    </location>
</feature>
<evidence type="ECO:0000313" key="5">
    <source>
        <dbReference type="EMBL" id="KAJ7192593.1"/>
    </source>
</evidence>
<evidence type="ECO:0000259" key="4">
    <source>
        <dbReference type="PROSITE" id="PS51088"/>
    </source>
</evidence>
<feature type="region of interest" description="Disordered" evidence="3">
    <location>
        <begin position="20"/>
        <end position="47"/>
    </location>
</feature>
<reference evidence="5" key="1">
    <citation type="submission" date="2023-03" db="EMBL/GenBank/DDBJ databases">
        <title>Massive genome expansion in bonnet fungi (Mycena s.s.) driven by repeated elements and novel gene families across ecological guilds.</title>
        <authorList>
            <consortium name="Lawrence Berkeley National Laboratory"/>
            <person name="Harder C.B."/>
            <person name="Miyauchi S."/>
            <person name="Viragh M."/>
            <person name="Kuo A."/>
            <person name="Thoen E."/>
            <person name="Andreopoulos B."/>
            <person name="Lu D."/>
            <person name="Skrede I."/>
            <person name="Drula E."/>
            <person name="Henrissat B."/>
            <person name="Morin E."/>
            <person name="Kohler A."/>
            <person name="Barry K."/>
            <person name="LaButti K."/>
            <person name="Morin E."/>
            <person name="Salamov A."/>
            <person name="Lipzen A."/>
            <person name="Mereny Z."/>
            <person name="Hegedus B."/>
            <person name="Baldrian P."/>
            <person name="Stursova M."/>
            <person name="Weitz H."/>
            <person name="Taylor A."/>
            <person name="Grigoriev I.V."/>
            <person name="Nagy L.G."/>
            <person name="Martin F."/>
            <person name="Kauserud H."/>
        </authorList>
    </citation>
    <scope>NUCLEOTIDE SEQUENCE</scope>
    <source>
        <strain evidence="5">9144</strain>
    </source>
</reference>
<sequence length="373" mass="40151">MYASSADLFARHVHAPTMLQNHRHSPAPLSPPSPLSPHAHGTACSAPAKDAEQRLLTAVLQSRKLYKTQDSGRAIWPLQLEAALVEGLARFRPQACRETLMLGRFPGRNQFIARHIASRTGQWRSPKQVGSRLQQLRESCADDELRQLLFPAGCCKRAADPGTDEKQALGDSEARGYAPAPVPAPTPRTPTPEIPRRVICIDIVPRGQPAPALDMLPPPSPSDDAIHISAHPRSLACIDPTVAFVARAPVGAAAQSRFRVCCSGELVHAERVPLELVRGAVPRSDADAEALLYRTQLIPGYWHNIVASSDPTRYTIYHDVDVTGAGGACAVAFAAVYRFSYPAEAQAAPAYAPANAGALGTFSGHVDSQWAQR</sequence>
<feature type="DNA-binding region" description="TEA" evidence="2">
    <location>
        <begin position="69"/>
        <end position="143"/>
    </location>
</feature>
<proteinExistence type="inferred from homology"/>
<dbReference type="Proteomes" id="UP001219525">
    <property type="component" value="Unassembled WGS sequence"/>
</dbReference>
<keyword evidence="6" id="KW-1185">Reference proteome</keyword>
<protein>
    <recommendedName>
        <fullName evidence="4">TEA domain-containing protein</fullName>
    </recommendedName>
</protein>
<dbReference type="EMBL" id="JARJCW010000118">
    <property type="protein sequence ID" value="KAJ7192593.1"/>
    <property type="molecule type" value="Genomic_DNA"/>
</dbReference>
<organism evidence="5 6">
    <name type="scientific">Mycena pura</name>
    <dbReference type="NCBI Taxonomy" id="153505"/>
    <lineage>
        <taxon>Eukaryota</taxon>
        <taxon>Fungi</taxon>
        <taxon>Dikarya</taxon>
        <taxon>Basidiomycota</taxon>
        <taxon>Agaricomycotina</taxon>
        <taxon>Agaricomycetes</taxon>
        <taxon>Agaricomycetidae</taxon>
        <taxon>Agaricales</taxon>
        <taxon>Marasmiineae</taxon>
        <taxon>Mycenaceae</taxon>
        <taxon>Mycena</taxon>
    </lineage>
</organism>
<feature type="compositionally biased region" description="Basic and acidic residues" evidence="3">
    <location>
        <begin position="160"/>
        <end position="174"/>
    </location>
</feature>
<comment type="similarity">
    <text evidence="1">Belongs to the TEC1 family.</text>
</comment>
<accession>A0AAD6UR09</accession>
<dbReference type="InterPro" id="IPR000818">
    <property type="entry name" value="TEA/ATTS_dom"/>
</dbReference>
<feature type="domain" description="TEA" evidence="4">
    <location>
        <begin position="69"/>
        <end position="143"/>
    </location>
</feature>
<dbReference type="AlphaFoldDB" id="A0AAD6UR09"/>
<comment type="caution">
    <text evidence="5">The sequence shown here is derived from an EMBL/GenBank/DDBJ whole genome shotgun (WGS) entry which is preliminary data.</text>
</comment>